<sequence length="43" mass="4634">MKPCHLKVCICCLQSSASQPFTVHGPLHRVAGGKLNASRLCQI</sequence>
<dbReference type="EMBL" id="GBRH01181891">
    <property type="protein sequence ID" value="JAE16005.1"/>
    <property type="molecule type" value="Transcribed_RNA"/>
</dbReference>
<evidence type="ECO:0000313" key="1">
    <source>
        <dbReference type="EMBL" id="JAE16005.1"/>
    </source>
</evidence>
<name>A0A0A9FT30_ARUDO</name>
<reference evidence="1" key="1">
    <citation type="submission" date="2014-09" db="EMBL/GenBank/DDBJ databases">
        <authorList>
            <person name="Magalhaes I.L.F."/>
            <person name="Oliveira U."/>
            <person name="Santos F.R."/>
            <person name="Vidigal T.H.D.A."/>
            <person name="Brescovit A.D."/>
            <person name="Santos A.J."/>
        </authorList>
    </citation>
    <scope>NUCLEOTIDE SEQUENCE</scope>
    <source>
        <tissue evidence="1">Shoot tissue taken approximately 20 cm above the soil surface</tissue>
    </source>
</reference>
<protein>
    <submittedName>
        <fullName evidence="1">Uncharacterized protein</fullName>
    </submittedName>
</protein>
<accession>A0A0A9FT30</accession>
<dbReference type="AlphaFoldDB" id="A0A0A9FT30"/>
<organism evidence="1">
    <name type="scientific">Arundo donax</name>
    <name type="common">Giant reed</name>
    <name type="synonym">Donax arundinaceus</name>
    <dbReference type="NCBI Taxonomy" id="35708"/>
    <lineage>
        <taxon>Eukaryota</taxon>
        <taxon>Viridiplantae</taxon>
        <taxon>Streptophyta</taxon>
        <taxon>Embryophyta</taxon>
        <taxon>Tracheophyta</taxon>
        <taxon>Spermatophyta</taxon>
        <taxon>Magnoliopsida</taxon>
        <taxon>Liliopsida</taxon>
        <taxon>Poales</taxon>
        <taxon>Poaceae</taxon>
        <taxon>PACMAD clade</taxon>
        <taxon>Arundinoideae</taxon>
        <taxon>Arundineae</taxon>
        <taxon>Arundo</taxon>
    </lineage>
</organism>
<proteinExistence type="predicted"/>
<reference evidence="1" key="2">
    <citation type="journal article" date="2015" name="Data Brief">
        <title>Shoot transcriptome of the giant reed, Arundo donax.</title>
        <authorList>
            <person name="Barrero R.A."/>
            <person name="Guerrero F.D."/>
            <person name="Moolhuijzen P."/>
            <person name="Goolsby J.A."/>
            <person name="Tidwell J."/>
            <person name="Bellgard S.E."/>
            <person name="Bellgard M.I."/>
        </authorList>
    </citation>
    <scope>NUCLEOTIDE SEQUENCE</scope>
    <source>
        <tissue evidence="1">Shoot tissue taken approximately 20 cm above the soil surface</tissue>
    </source>
</reference>